<dbReference type="GO" id="GO:0005524">
    <property type="term" value="F:ATP binding"/>
    <property type="evidence" value="ECO:0007669"/>
    <property type="project" value="UniProtKB-KW"/>
</dbReference>
<reference evidence="10" key="1">
    <citation type="submission" date="2020-05" db="EMBL/GenBank/DDBJ databases">
        <authorList>
            <person name="Chiriac C."/>
            <person name="Salcher M."/>
            <person name="Ghai R."/>
            <person name="Kavagutti S V."/>
        </authorList>
    </citation>
    <scope>NUCLEOTIDE SEQUENCE</scope>
</reference>
<keyword evidence="4" id="KW-0436">Ligase</keyword>
<keyword evidence="3" id="KW-0963">Cytoplasm</keyword>
<dbReference type="GO" id="GO:0006426">
    <property type="term" value="P:glycyl-tRNA aminoacylation"/>
    <property type="evidence" value="ECO:0007669"/>
    <property type="project" value="InterPro"/>
</dbReference>
<keyword evidence="5" id="KW-0547">Nucleotide-binding</keyword>
<dbReference type="PANTHER" id="PTHR10745:SF8">
    <property type="entry name" value="DNA POLYMERASE SUBUNIT GAMMA-2, MITOCHONDRIAL"/>
    <property type="match status" value="1"/>
</dbReference>
<dbReference type="GO" id="GO:0004820">
    <property type="term" value="F:glycine-tRNA ligase activity"/>
    <property type="evidence" value="ECO:0007669"/>
    <property type="project" value="UniProtKB-EC"/>
</dbReference>
<dbReference type="InterPro" id="IPR004154">
    <property type="entry name" value="Anticodon-bd"/>
</dbReference>
<dbReference type="Pfam" id="PF00587">
    <property type="entry name" value="tRNA-synt_2b"/>
    <property type="match status" value="1"/>
</dbReference>
<evidence type="ECO:0000313" key="11">
    <source>
        <dbReference type="EMBL" id="CAB4992434.1"/>
    </source>
</evidence>
<dbReference type="InterPro" id="IPR002315">
    <property type="entry name" value="tRNA-synt_gly"/>
</dbReference>
<evidence type="ECO:0000313" key="10">
    <source>
        <dbReference type="EMBL" id="CAB4825581.1"/>
    </source>
</evidence>
<dbReference type="InterPro" id="IPR036621">
    <property type="entry name" value="Anticodon-bd_dom_sf"/>
</dbReference>
<proteinExistence type="inferred from homology"/>
<dbReference type="EMBL" id="CAFAAJ010000240">
    <property type="protein sequence ID" value="CAB4825581.1"/>
    <property type="molecule type" value="Genomic_DNA"/>
</dbReference>
<dbReference type="AlphaFoldDB" id="A0A6J6ZYH1"/>
<evidence type="ECO:0000259" key="9">
    <source>
        <dbReference type="PROSITE" id="PS50862"/>
    </source>
</evidence>
<evidence type="ECO:0000256" key="8">
    <source>
        <dbReference type="ARBA" id="ARBA00023146"/>
    </source>
</evidence>
<evidence type="ECO:0000256" key="2">
    <source>
        <dbReference type="ARBA" id="ARBA00012829"/>
    </source>
</evidence>
<dbReference type="CDD" id="cd00774">
    <property type="entry name" value="GlyRS-like_core"/>
    <property type="match status" value="1"/>
</dbReference>
<keyword evidence="6" id="KW-0067">ATP-binding</keyword>
<dbReference type="FunFam" id="3.40.50.800:FF:000002">
    <property type="entry name" value="Glycine--tRNA ligase"/>
    <property type="match status" value="1"/>
</dbReference>
<dbReference type="InterPro" id="IPR045864">
    <property type="entry name" value="aa-tRNA-synth_II/BPL/LPL"/>
</dbReference>
<dbReference type="PROSITE" id="PS50862">
    <property type="entry name" value="AA_TRNA_LIGASE_II"/>
    <property type="match status" value="1"/>
</dbReference>
<dbReference type="PANTHER" id="PTHR10745">
    <property type="entry name" value="GLYCYL-TRNA SYNTHETASE/DNA POLYMERASE SUBUNIT GAMMA-2"/>
    <property type="match status" value="1"/>
</dbReference>
<dbReference type="GO" id="GO:0044281">
    <property type="term" value="P:small molecule metabolic process"/>
    <property type="evidence" value="ECO:0007669"/>
    <property type="project" value="UniProtKB-ARBA"/>
</dbReference>
<gene>
    <name evidence="10" type="ORF">UFOPK3001_02438</name>
    <name evidence="11" type="ORF">UFOPK3954_01249</name>
</gene>
<keyword evidence="8" id="KW-0030">Aminoacyl-tRNA synthetase</keyword>
<evidence type="ECO:0000256" key="6">
    <source>
        <dbReference type="ARBA" id="ARBA00022840"/>
    </source>
</evidence>
<sequence>MEITLARTPIGCNGPQTVSLSPPEALGAAVVGPVLVGGSVVDASVVGTPAVVLPEVEVEDGIGEEEPDPHPSSATATVPMNAGTISAGRLRRGVIRPNRTARPGGNDRARRVRGIASPYPWASMPAKDLEQIVNLCKRRGFVYPSAEIYGGFRSSYDYGPLGALMLRNVKDAWVRAMVQQRDDTVLIDAAILAPPAVWEASGHLANFTDPLVDCTSCKQRFREDHLDDRSICPGCGAKDSFTEARAFNLMFKTHAGPIEGSGAEVYLRPETAQGMFVNFANVLQTSRKKPPFGIAQVGKSFRNEITPGNFIFRTREFEQMELEFFVPPADGPQWYEYWCSERLNWYVGLGIPSEMLRLRAHDADELSHYSAGTSDVEFLFPWGWGELEGIAQRTDYDLKQHATHSGEKLDFFDQATNERYVPYVVEPAAGATRTMAAFLLAAYDEDEVGGELRTILRLHPRLAPFKVAVLPLSKKDTLTPLAKQIHRTISDRYMVDYDDTQSIGRRYRRQDEVGTPLCVTVDFDSLEDNAVTIRDRDTTEQVRVPIDSLMGELLARLGF</sequence>
<dbReference type="HAMAP" id="MF_00253_B">
    <property type="entry name" value="Gly_tRNA_synth_B"/>
    <property type="match status" value="1"/>
</dbReference>
<evidence type="ECO:0000256" key="3">
    <source>
        <dbReference type="ARBA" id="ARBA00022490"/>
    </source>
</evidence>
<keyword evidence="7" id="KW-0648">Protein biosynthesis</keyword>
<dbReference type="InterPro" id="IPR027031">
    <property type="entry name" value="Gly-tRNA_synthase/POLG2"/>
</dbReference>
<evidence type="ECO:0000256" key="7">
    <source>
        <dbReference type="ARBA" id="ARBA00022917"/>
    </source>
</evidence>
<evidence type="ECO:0000256" key="5">
    <source>
        <dbReference type="ARBA" id="ARBA00022741"/>
    </source>
</evidence>
<dbReference type="Gene3D" id="3.40.50.800">
    <property type="entry name" value="Anticodon-binding domain"/>
    <property type="match status" value="1"/>
</dbReference>
<organism evidence="10">
    <name type="scientific">freshwater metagenome</name>
    <dbReference type="NCBI Taxonomy" id="449393"/>
    <lineage>
        <taxon>unclassified sequences</taxon>
        <taxon>metagenomes</taxon>
        <taxon>ecological metagenomes</taxon>
    </lineage>
</organism>
<dbReference type="PRINTS" id="PR01043">
    <property type="entry name" value="TRNASYNTHGLY"/>
</dbReference>
<dbReference type="SUPFAM" id="SSF55681">
    <property type="entry name" value="Class II aaRS and biotin synthetases"/>
    <property type="match status" value="1"/>
</dbReference>
<dbReference type="InterPro" id="IPR033731">
    <property type="entry name" value="GlyRS-like_core"/>
</dbReference>
<dbReference type="NCBIfam" id="TIGR00389">
    <property type="entry name" value="glyS_dimeric"/>
    <property type="match status" value="1"/>
</dbReference>
<dbReference type="CDD" id="cd00858">
    <property type="entry name" value="GlyRS_anticodon"/>
    <property type="match status" value="1"/>
</dbReference>
<dbReference type="EMBL" id="CAFBON010000121">
    <property type="protein sequence ID" value="CAB4992434.1"/>
    <property type="molecule type" value="Genomic_DNA"/>
</dbReference>
<evidence type="ECO:0000256" key="1">
    <source>
        <dbReference type="ARBA" id="ARBA00008226"/>
    </source>
</evidence>
<dbReference type="InterPro" id="IPR006195">
    <property type="entry name" value="aa-tRNA-synth_II"/>
</dbReference>
<dbReference type="SUPFAM" id="SSF52954">
    <property type="entry name" value="Class II aaRS ABD-related"/>
    <property type="match status" value="1"/>
</dbReference>
<dbReference type="EC" id="6.1.1.14" evidence="2"/>
<dbReference type="InterPro" id="IPR022961">
    <property type="entry name" value="Gly_tRNA_ligase_bac"/>
</dbReference>
<evidence type="ECO:0000256" key="4">
    <source>
        <dbReference type="ARBA" id="ARBA00022598"/>
    </source>
</evidence>
<accession>A0A6J6ZYH1</accession>
<feature type="domain" description="Aminoacyl-transfer RNA synthetases class-II family profile" evidence="9">
    <location>
        <begin position="128"/>
        <end position="464"/>
    </location>
</feature>
<dbReference type="InterPro" id="IPR002314">
    <property type="entry name" value="aa-tRNA-synt_IIb"/>
</dbReference>
<name>A0A6J6ZYH1_9ZZZZ</name>
<dbReference type="Gene3D" id="3.30.930.10">
    <property type="entry name" value="Bira Bifunctional Protein, Domain 2"/>
    <property type="match status" value="1"/>
</dbReference>
<dbReference type="NCBIfam" id="NF003211">
    <property type="entry name" value="PRK04173.1"/>
    <property type="match status" value="1"/>
</dbReference>
<protein>
    <recommendedName>
        <fullName evidence="2">glycine--tRNA ligase</fullName>
        <ecNumber evidence="2">6.1.1.14</ecNumber>
    </recommendedName>
</protein>
<comment type="similarity">
    <text evidence="1">Belongs to the class-II aminoacyl-tRNA synthetase family.</text>
</comment>
<dbReference type="Pfam" id="PF03129">
    <property type="entry name" value="HGTP_anticodon"/>
    <property type="match status" value="1"/>
</dbReference>
<dbReference type="GO" id="GO:0005737">
    <property type="term" value="C:cytoplasm"/>
    <property type="evidence" value="ECO:0007669"/>
    <property type="project" value="InterPro"/>
</dbReference>